<dbReference type="InterPro" id="IPR036047">
    <property type="entry name" value="F-box-like_dom_sf"/>
</dbReference>
<evidence type="ECO:0000313" key="3">
    <source>
        <dbReference type="Proteomes" id="UP000266673"/>
    </source>
</evidence>
<comment type="caution">
    <text evidence="2">The sequence shown here is derived from an EMBL/GenBank/DDBJ whole genome shotgun (WGS) entry which is preliminary data.</text>
</comment>
<dbReference type="SUPFAM" id="SSF81383">
    <property type="entry name" value="F-box domain"/>
    <property type="match status" value="1"/>
</dbReference>
<dbReference type="InterPro" id="IPR001810">
    <property type="entry name" value="F-box_dom"/>
</dbReference>
<protein>
    <recommendedName>
        <fullName evidence="1">F-box domain-containing protein</fullName>
    </recommendedName>
</protein>
<organism evidence="2 3">
    <name type="scientific">Gigaspora rosea</name>
    <dbReference type="NCBI Taxonomy" id="44941"/>
    <lineage>
        <taxon>Eukaryota</taxon>
        <taxon>Fungi</taxon>
        <taxon>Fungi incertae sedis</taxon>
        <taxon>Mucoromycota</taxon>
        <taxon>Glomeromycotina</taxon>
        <taxon>Glomeromycetes</taxon>
        <taxon>Diversisporales</taxon>
        <taxon>Gigasporaceae</taxon>
        <taxon>Gigaspora</taxon>
    </lineage>
</organism>
<evidence type="ECO:0000313" key="2">
    <source>
        <dbReference type="EMBL" id="RIB08139.1"/>
    </source>
</evidence>
<dbReference type="EMBL" id="QKWP01001546">
    <property type="protein sequence ID" value="RIB08139.1"/>
    <property type="molecule type" value="Genomic_DNA"/>
</dbReference>
<accession>A0A397UH65</accession>
<reference evidence="2 3" key="1">
    <citation type="submission" date="2018-06" db="EMBL/GenBank/DDBJ databases">
        <title>Comparative genomics reveals the genomic features of Rhizophagus irregularis, R. cerebriforme, R. diaphanum and Gigaspora rosea, and their symbiotic lifestyle signature.</title>
        <authorList>
            <person name="Morin E."/>
            <person name="San Clemente H."/>
            <person name="Chen E.C.H."/>
            <person name="De La Providencia I."/>
            <person name="Hainaut M."/>
            <person name="Kuo A."/>
            <person name="Kohler A."/>
            <person name="Murat C."/>
            <person name="Tang N."/>
            <person name="Roy S."/>
            <person name="Loubradou J."/>
            <person name="Henrissat B."/>
            <person name="Grigoriev I.V."/>
            <person name="Corradi N."/>
            <person name="Roux C."/>
            <person name="Martin F.M."/>
        </authorList>
    </citation>
    <scope>NUCLEOTIDE SEQUENCE [LARGE SCALE GENOMIC DNA]</scope>
    <source>
        <strain evidence="2 3">DAOM 194757</strain>
    </source>
</reference>
<dbReference type="AlphaFoldDB" id="A0A397UH65"/>
<proteinExistence type="predicted"/>
<keyword evidence="3" id="KW-1185">Reference proteome</keyword>
<sequence>MMENYFNIIPLEIFFKIIKFLNFESGWGLKSFALVNKNFYEIIKLNTLSISIVTQKEMFDTKFLYRNKEELIEIKSLFLDIQYIILFEQFKTFHLTIKKFEYENSNERKIRKYLILKNILYKSKIYHFFYNNAVNRNDYILDLQSNKFYSASLFLEKKIGKFWASCGDDDCIRGGNGKYFLFNQFFFNILMEEKLIENSNL</sequence>
<dbReference type="Pfam" id="PF00646">
    <property type="entry name" value="F-box"/>
    <property type="match status" value="1"/>
</dbReference>
<feature type="domain" description="F-box" evidence="1">
    <location>
        <begin position="9"/>
        <end position="45"/>
    </location>
</feature>
<evidence type="ECO:0000259" key="1">
    <source>
        <dbReference type="Pfam" id="PF00646"/>
    </source>
</evidence>
<name>A0A397UH65_9GLOM</name>
<gene>
    <name evidence="2" type="ORF">C2G38_2212378</name>
</gene>
<dbReference type="Proteomes" id="UP000266673">
    <property type="component" value="Unassembled WGS sequence"/>
</dbReference>